<keyword evidence="3" id="KW-1185">Reference proteome</keyword>
<accession>A0ABQ4G3S1</accession>
<protein>
    <submittedName>
        <fullName evidence="2">Uncharacterized protein</fullName>
    </submittedName>
</protein>
<feature type="transmembrane region" description="Helical" evidence="1">
    <location>
        <begin position="84"/>
        <end position="105"/>
    </location>
</feature>
<keyword evidence="1" id="KW-0472">Membrane</keyword>
<comment type="caution">
    <text evidence="2">The sequence shown here is derived from an EMBL/GenBank/DDBJ whole genome shotgun (WGS) entry which is preliminary data.</text>
</comment>
<evidence type="ECO:0000313" key="2">
    <source>
        <dbReference type="EMBL" id="GIH41680.1"/>
    </source>
</evidence>
<name>A0ABQ4G3S1_9ACTN</name>
<dbReference type="NCBIfam" id="NF038403">
    <property type="entry name" value="perm_prefix_1"/>
    <property type="match status" value="1"/>
</dbReference>
<dbReference type="RefSeq" id="WP_204058992.1">
    <property type="nucleotide sequence ID" value="NZ_BAAAGP010000024.1"/>
</dbReference>
<evidence type="ECO:0000256" key="1">
    <source>
        <dbReference type="SAM" id="Phobius"/>
    </source>
</evidence>
<reference evidence="2 3" key="1">
    <citation type="submission" date="2021-01" db="EMBL/GenBank/DDBJ databases">
        <title>Whole genome shotgun sequence of Microbispora corallina NBRC 16416.</title>
        <authorList>
            <person name="Komaki H."/>
            <person name="Tamura T."/>
        </authorList>
    </citation>
    <scope>NUCLEOTIDE SEQUENCE [LARGE SCALE GENOMIC DNA]</scope>
    <source>
        <strain evidence="2 3">NBRC 16416</strain>
    </source>
</reference>
<dbReference type="EMBL" id="BOOC01000023">
    <property type="protein sequence ID" value="GIH41680.1"/>
    <property type="molecule type" value="Genomic_DNA"/>
</dbReference>
<gene>
    <name evidence="2" type="ORF">Mco01_46800</name>
</gene>
<dbReference type="InterPro" id="IPR047928">
    <property type="entry name" value="Perm_prefix_1"/>
</dbReference>
<feature type="transmembrane region" description="Helical" evidence="1">
    <location>
        <begin position="130"/>
        <end position="147"/>
    </location>
</feature>
<evidence type="ECO:0000313" key="3">
    <source>
        <dbReference type="Proteomes" id="UP000603904"/>
    </source>
</evidence>
<dbReference type="Proteomes" id="UP000603904">
    <property type="component" value="Unassembled WGS sequence"/>
</dbReference>
<organism evidence="2 3">
    <name type="scientific">Microbispora corallina</name>
    <dbReference type="NCBI Taxonomy" id="83302"/>
    <lineage>
        <taxon>Bacteria</taxon>
        <taxon>Bacillati</taxon>
        <taxon>Actinomycetota</taxon>
        <taxon>Actinomycetes</taxon>
        <taxon>Streptosporangiales</taxon>
        <taxon>Streptosporangiaceae</taxon>
        <taxon>Microbispora</taxon>
    </lineage>
</organism>
<feature type="transmembrane region" description="Helical" evidence="1">
    <location>
        <begin position="159"/>
        <end position="181"/>
    </location>
</feature>
<keyword evidence="1" id="KW-0812">Transmembrane</keyword>
<keyword evidence="1" id="KW-1133">Transmembrane helix</keyword>
<proteinExistence type="predicted"/>
<sequence length="234" mass="25266">MANAGPIDDYVAALRRGLHGPAAAKRDLVTEARDSLVDAAEAYECEGLPREQAERLAVEDFGPLGDITPGYQQELVVGQGRRTAALLFVSVPLTALMWSVIWKIFPDMPAGTVKPVWFTPVARTVDCTQVLTGVVGGLALLALGRGARRFDSPARVTRWLGLLVWGQMPVMVAMCMAMSVAHGPLDMAQAPATVVTALSYGFWTWQLHSAARCLLYTSRPALTAAGRARFRSRS</sequence>